<accession>A0A1I3ZHU0</accession>
<dbReference type="Proteomes" id="UP000198841">
    <property type="component" value="Unassembled WGS sequence"/>
</dbReference>
<sequence length="158" mass="17897">MNSSLENMKIWAKKSFDKEIEAIYGLIYFLDGPDLDAPQRLQIKFSGCNEEYQFSCGRDGSTLALERGWLINRDLGEYGKEIVMDISDAEPYSRYIGLSPNNFHSILSQDDNAIVGVRLSFNSNPDIFVINAGDELLFTNLNPFESSEYNISFIDLLS</sequence>
<reference evidence="1 2" key="1">
    <citation type="submission" date="2016-10" db="EMBL/GenBank/DDBJ databases">
        <authorList>
            <person name="Varghese N."/>
            <person name="Submissions S."/>
        </authorList>
    </citation>
    <scope>NUCLEOTIDE SEQUENCE [LARGE SCALE GENOMIC DNA]</scope>
    <source>
        <strain evidence="1 2">YR512</strain>
    </source>
</reference>
<protein>
    <submittedName>
        <fullName evidence="1">Uncharacterized protein</fullName>
    </submittedName>
</protein>
<gene>
    <name evidence="1" type="ORF">SAMN05518863_10718</name>
</gene>
<dbReference type="RefSeq" id="WP_008105702.1">
    <property type="nucleotide sequence ID" value="NZ_FOSD01000007.1"/>
</dbReference>
<dbReference type="EMBL" id="FOSD01000007">
    <property type="protein sequence ID" value="SFK43231.1"/>
    <property type="molecule type" value="Genomic_DNA"/>
</dbReference>
<keyword evidence="2" id="KW-1185">Reference proteome</keyword>
<organism evidence="1 2">
    <name type="scientific">Candidatus Pantoea symbiotica</name>
    <dbReference type="NCBI Taxonomy" id="1884370"/>
    <lineage>
        <taxon>Bacteria</taxon>
        <taxon>Pseudomonadati</taxon>
        <taxon>Pseudomonadota</taxon>
        <taxon>Gammaproteobacteria</taxon>
        <taxon>Enterobacterales</taxon>
        <taxon>Erwiniaceae</taxon>
        <taxon>Pantoea</taxon>
    </lineage>
</organism>
<proteinExistence type="predicted"/>
<evidence type="ECO:0000313" key="2">
    <source>
        <dbReference type="Proteomes" id="UP000198841"/>
    </source>
</evidence>
<name>A0A1I3ZHU0_9GAMM</name>
<evidence type="ECO:0000313" key="1">
    <source>
        <dbReference type="EMBL" id="SFK43231.1"/>
    </source>
</evidence>
<comment type="caution">
    <text evidence="1">The sequence shown here is derived from an EMBL/GenBank/DDBJ whole genome shotgun (WGS) entry which is preliminary data.</text>
</comment>